<dbReference type="KEGG" id="tps:THAPSDRAFT_3359"/>
<keyword evidence="2" id="KW-1185">Reference proteome</keyword>
<dbReference type="PaxDb" id="35128-Thaps3359"/>
<proteinExistence type="predicted"/>
<dbReference type="RefSeq" id="XP_002288789.1">
    <property type="nucleotide sequence ID" value="XM_002288753.1"/>
</dbReference>
<dbReference type="InParanoid" id="B8BXK2"/>
<name>B8BXK2_THAPS</name>
<reference evidence="1 2" key="1">
    <citation type="journal article" date="2004" name="Science">
        <title>The genome of the diatom Thalassiosira pseudonana: ecology, evolution, and metabolism.</title>
        <authorList>
            <person name="Armbrust E.V."/>
            <person name="Berges J.A."/>
            <person name="Bowler C."/>
            <person name="Green B.R."/>
            <person name="Martinez D."/>
            <person name="Putnam N.H."/>
            <person name="Zhou S."/>
            <person name="Allen A.E."/>
            <person name="Apt K.E."/>
            <person name="Bechner M."/>
            <person name="Brzezinski M.A."/>
            <person name="Chaal B.K."/>
            <person name="Chiovitti A."/>
            <person name="Davis A.K."/>
            <person name="Demarest M.S."/>
            <person name="Detter J.C."/>
            <person name="Glavina T."/>
            <person name="Goodstein D."/>
            <person name="Hadi M.Z."/>
            <person name="Hellsten U."/>
            <person name="Hildebrand M."/>
            <person name="Jenkins B.D."/>
            <person name="Jurka J."/>
            <person name="Kapitonov V.V."/>
            <person name="Kroger N."/>
            <person name="Lau W.W."/>
            <person name="Lane T.W."/>
            <person name="Larimer F.W."/>
            <person name="Lippmeier J.C."/>
            <person name="Lucas S."/>
            <person name="Medina M."/>
            <person name="Montsant A."/>
            <person name="Obornik M."/>
            <person name="Parker M.S."/>
            <person name="Palenik B."/>
            <person name="Pazour G.J."/>
            <person name="Richardson P.M."/>
            <person name="Rynearson T.A."/>
            <person name="Saito M.A."/>
            <person name="Schwartz D.C."/>
            <person name="Thamatrakoln K."/>
            <person name="Valentin K."/>
            <person name="Vardi A."/>
            <person name="Wilkerson F.P."/>
            <person name="Rokhsar D.S."/>
        </authorList>
    </citation>
    <scope>NUCLEOTIDE SEQUENCE [LARGE SCALE GENOMIC DNA]</scope>
    <source>
        <strain evidence="1 2">CCMP1335</strain>
    </source>
</reference>
<accession>B8BXK2</accession>
<dbReference type="GeneID" id="7441716"/>
<protein>
    <submittedName>
        <fullName evidence="1">Uncharacterized protein</fullName>
    </submittedName>
</protein>
<dbReference type="EMBL" id="CM000640">
    <property type="protein sequence ID" value="EED94225.1"/>
    <property type="molecule type" value="Genomic_DNA"/>
</dbReference>
<dbReference type="Proteomes" id="UP000001449">
    <property type="component" value="Chromosome 3"/>
</dbReference>
<evidence type="ECO:0000313" key="1">
    <source>
        <dbReference type="EMBL" id="EED94225.1"/>
    </source>
</evidence>
<evidence type="ECO:0000313" key="2">
    <source>
        <dbReference type="Proteomes" id="UP000001449"/>
    </source>
</evidence>
<sequence>MSAAAAANKGTPDVDVNGADAAAKIIDGEETNNLGGGAINEKVRLYNATISNLDGTDGSADYLISGTDGWDPRHHLSHMLHALVGLDRYPNYLSRFRELSDVDVLEDALVQRLEQVRQQKLDIIERRRGIRELVRRYNKLKDYATPDGDQDDCSQLWHFQLRPPKTWAELREKRVLNENAFKVAYVSLKTTKQKEKRSVEIGDIIDGKVDVDLDPALLEGWMDQEMFDVYSFPLLTTEVSEPR</sequence>
<dbReference type="eggNOG" id="KOG1971">
    <property type="taxonomic scope" value="Eukaryota"/>
</dbReference>
<dbReference type="AlphaFoldDB" id="B8BXK2"/>
<dbReference type="HOGENOM" id="CLU_1144559_0_0_1"/>
<gene>
    <name evidence="1" type="ORF">THAPSDRAFT_3359</name>
</gene>
<organism evidence="1 2">
    <name type="scientific">Thalassiosira pseudonana</name>
    <name type="common">Marine diatom</name>
    <name type="synonym">Cyclotella nana</name>
    <dbReference type="NCBI Taxonomy" id="35128"/>
    <lineage>
        <taxon>Eukaryota</taxon>
        <taxon>Sar</taxon>
        <taxon>Stramenopiles</taxon>
        <taxon>Ochrophyta</taxon>
        <taxon>Bacillariophyta</taxon>
        <taxon>Coscinodiscophyceae</taxon>
        <taxon>Thalassiosirophycidae</taxon>
        <taxon>Thalassiosirales</taxon>
        <taxon>Thalassiosiraceae</taxon>
        <taxon>Thalassiosira</taxon>
    </lineage>
</organism>
<reference evidence="1 2" key="2">
    <citation type="journal article" date="2008" name="Nature">
        <title>The Phaeodactylum genome reveals the evolutionary history of diatom genomes.</title>
        <authorList>
            <person name="Bowler C."/>
            <person name="Allen A.E."/>
            <person name="Badger J.H."/>
            <person name="Grimwood J."/>
            <person name="Jabbari K."/>
            <person name="Kuo A."/>
            <person name="Maheswari U."/>
            <person name="Martens C."/>
            <person name="Maumus F."/>
            <person name="Otillar R.P."/>
            <person name="Rayko E."/>
            <person name="Salamov A."/>
            <person name="Vandepoele K."/>
            <person name="Beszteri B."/>
            <person name="Gruber A."/>
            <person name="Heijde M."/>
            <person name="Katinka M."/>
            <person name="Mock T."/>
            <person name="Valentin K."/>
            <person name="Verret F."/>
            <person name="Berges J.A."/>
            <person name="Brownlee C."/>
            <person name="Cadoret J.P."/>
            <person name="Chiovitti A."/>
            <person name="Choi C.J."/>
            <person name="Coesel S."/>
            <person name="De Martino A."/>
            <person name="Detter J.C."/>
            <person name="Durkin C."/>
            <person name="Falciatore A."/>
            <person name="Fournet J."/>
            <person name="Haruta M."/>
            <person name="Huysman M.J."/>
            <person name="Jenkins B.D."/>
            <person name="Jiroutova K."/>
            <person name="Jorgensen R.E."/>
            <person name="Joubert Y."/>
            <person name="Kaplan A."/>
            <person name="Kroger N."/>
            <person name="Kroth P.G."/>
            <person name="La Roche J."/>
            <person name="Lindquist E."/>
            <person name="Lommer M."/>
            <person name="Martin-Jezequel V."/>
            <person name="Lopez P.J."/>
            <person name="Lucas S."/>
            <person name="Mangogna M."/>
            <person name="McGinnis K."/>
            <person name="Medlin L.K."/>
            <person name="Montsant A."/>
            <person name="Oudot-Le Secq M.P."/>
            <person name="Napoli C."/>
            <person name="Obornik M."/>
            <person name="Parker M.S."/>
            <person name="Petit J.L."/>
            <person name="Porcel B.M."/>
            <person name="Poulsen N."/>
            <person name="Robison M."/>
            <person name="Rychlewski L."/>
            <person name="Rynearson T.A."/>
            <person name="Schmutz J."/>
            <person name="Shapiro H."/>
            <person name="Siaut M."/>
            <person name="Stanley M."/>
            <person name="Sussman M.R."/>
            <person name="Taylor A.R."/>
            <person name="Vardi A."/>
            <person name="von Dassow P."/>
            <person name="Vyverman W."/>
            <person name="Willis A."/>
            <person name="Wyrwicz L.S."/>
            <person name="Rokhsar D.S."/>
            <person name="Weissenbach J."/>
            <person name="Armbrust E.V."/>
            <person name="Green B.R."/>
            <person name="Van de Peer Y."/>
            <person name="Grigoriev I.V."/>
        </authorList>
    </citation>
    <scope>NUCLEOTIDE SEQUENCE [LARGE SCALE GENOMIC DNA]</scope>
    <source>
        <strain evidence="1 2">CCMP1335</strain>
    </source>
</reference>